<dbReference type="InterPro" id="IPR051161">
    <property type="entry name" value="Mannose-6P_isomerase_type2"/>
</dbReference>
<evidence type="ECO:0000256" key="4">
    <source>
        <dbReference type="ARBA" id="ARBA00022695"/>
    </source>
</evidence>
<sequence>MENKNQYCVIMAGGIGSRFWPMSTQKNPKQFQDILGTGRTMIQQTFDRISKLIPAENIFVITNKEYIDISHQQLPQVPLENIVGEPVMKNTAACNLYMLNKIEQKNPAANIIILPADHLILKEDIFLKKVESAFEITKENDYLITLGIKPTRPDTGYGYIQFMDKKNETYFKVKTFTEKPDLEIAKTFLESGDFLWNAGIFIWNVKSIKKAFEELLPEMTQQFSECEYNSDAENECIEKIYPKVNKISIDNGILEKAKNVYVIPADLGWSDLGTWTSVYENAAKDDNQNAFKSKHILTYNSTGTIIKLKNNNKAAIIDGLEDYIVIDTEKALLICPKDNDQLIKDYVLELKNFKKGEKFM</sequence>
<dbReference type="EMBL" id="FOQT01000004">
    <property type="protein sequence ID" value="SFI35267.1"/>
    <property type="molecule type" value="Genomic_DNA"/>
</dbReference>
<evidence type="ECO:0000313" key="10">
    <source>
        <dbReference type="EMBL" id="SFI35267.1"/>
    </source>
</evidence>
<dbReference type="InterPro" id="IPR049577">
    <property type="entry name" value="GMPP_N"/>
</dbReference>
<keyword evidence="5" id="KW-0547">Nucleotide-binding</keyword>
<gene>
    <name evidence="10" type="ORF">SAMN05443292_2216</name>
</gene>
<evidence type="ECO:0000256" key="6">
    <source>
        <dbReference type="ARBA" id="ARBA00023134"/>
    </source>
</evidence>
<dbReference type="SUPFAM" id="SSF159283">
    <property type="entry name" value="Guanosine diphospho-D-mannose pyrophosphorylase/mannose-6-phosphate isomerase linker domain"/>
    <property type="match status" value="1"/>
</dbReference>
<dbReference type="Gene3D" id="3.90.550.10">
    <property type="entry name" value="Spore Coat Polysaccharide Biosynthesis Protein SpsA, Chain A"/>
    <property type="match status" value="1"/>
</dbReference>
<dbReference type="STRING" id="1125876.SAMN05443292_2216"/>
<evidence type="ECO:0000256" key="1">
    <source>
        <dbReference type="ARBA" id="ARBA00006115"/>
    </source>
</evidence>
<keyword evidence="6" id="KW-0342">GTP-binding</keyword>
<dbReference type="InterPro" id="IPR054566">
    <property type="entry name" value="ManC/GMP-like_b-helix"/>
</dbReference>
<dbReference type="InterPro" id="IPR029044">
    <property type="entry name" value="Nucleotide-diphossugar_trans"/>
</dbReference>
<dbReference type="InterPro" id="IPR005835">
    <property type="entry name" value="NTP_transferase_dom"/>
</dbReference>
<reference evidence="10 11" key="1">
    <citation type="submission" date="2016-10" db="EMBL/GenBank/DDBJ databases">
        <authorList>
            <person name="de Groot N.N."/>
        </authorList>
    </citation>
    <scope>NUCLEOTIDE SEQUENCE [LARGE SCALE GENOMIC DNA]</scope>
    <source>
        <strain evidence="10 11">DSM 26000</strain>
    </source>
</reference>
<dbReference type="RefSeq" id="WP_090080552.1">
    <property type="nucleotide sequence ID" value="NZ_FOQT01000004.1"/>
</dbReference>
<dbReference type="FunFam" id="3.90.550.10:FF:000046">
    <property type="entry name" value="Mannose-1-phosphate guanylyltransferase (GDP)"/>
    <property type="match status" value="1"/>
</dbReference>
<evidence type="ECO:0000313" key="11">
    <source>
        <dbReference type="Proteomes" id="UP000198931"/>
    </source>
</evidence>
<dbReference type="PANTHER" id="PTHR46390">
    <property type="entry name" value="MANNOSE-1-PHOSPHATE GUANYLYLTRANSFERASE"/>
    <property type="match status" value="1"/>
</dbReference>
<dbReference type="Pfam" id="PF00483">
    <property type="entry name" value="NTP_transferase"/>
    <property type="match status" value="1"/>
</dbReference>
<dbReference type="Pfam" id="PF22640">
    <property type="entry name" value="ManC_GMP_beta-helix"/>
    <property type="match status" value="1"/>
</dbReference>
<evidence type="ECO:0000259" key="8">
    <source>
        <dbReference type="Pfam" id="PF00483"/>
    </source>
</evidence>
<evidence type="ECO:0000256" key="3">
    <source>
        <dbReference type="ARBA" id="ARBA00022679"/>
    </source>
</evidence>
<protein>
    <recommendedName>
        <fullName evidence="2">mannose-1-phosphate guanylyltransferase</fullName>
        <ecNumber evidence="2">2.7.7.13</ecNumber>
    </recommendedName>
</protein>
<feature type="domain" description="MannoseP isomerase/GMP-like beta-helix" evidence="9">
    <location>
        <begin position="300"/>
        <end position="350"/>
    </location>
</feature>
<dbReference type="Proteomes" id="UP000198931">
    <property type="component" value="Unassembled WGS sequence"/>
</dbReference>
<evidence type="ECO:0000256" key="2">
    <source>
        <dbReference type="ARBA" id="ARBA00012387"/>
    </source>
</evidence>
<keyword evidence="11" id="KW-1185">Reference proteome</keyword>
<dbReference type="GO" id="GO:0009298">
    <property type="term" value="P:GDP-mannose biosynthetic process"/>
    <property type="evidence" value="ECO:0007669"/>
    <property type="project" value="TreeGrafter"/>
</dbReference>
<dbReference type="OrthoDB" id="9806359at2"/>
<dbReference type="SUPFAM" id="SSF53448">
    <property type="entry name" value="Nucleotide-diphospho-sugar transferases"/>
    <property type="match status" value="1"/>
</dbReference>
<dbReference type="PANTHER" id="PTHR46390:SF1">
    <property type="entry name" value="MANNOSE-1-PHOSPHATE GUANYLYLTRANSFERASE"/>
    <property type="match status" value="1"/>
</dbReference>
<feature type="domain" description="Nucleotidyl transferase" evidence="8">
    <location>
        <begin position="9"/>
        <end position="286"/>
    </location>
</feature>
<organism evidence="10 11">
    <name type="scientific">Halpernia frigidisoli</name>
    <dbReference type="NCBI Taxonomy" id="1125876"/>
    <lineage>
        <taxon>Bacteria</taxon>
        <taxon>Pseudomonadati</taxon>
        <taxon>Bacteroidota</taxon>
        <taxon>Flavobacteriia</taxon>
        <taxon>Flavobacteriales</taxon>
        <taxon>Weeksellaceae</taxon>
        <taxon>Chryseobacterium group</taxon>
        <taxon>Halpernia</taxon>
    </lineage>
</organism>
<keyword evidence="4 10" id="KW-0548">Nucleotidyltransferase</keyword>
<evidence type="ECO:0000256" key="5">
    <source>
        <dbReference type="ARBA" id="ARBA00022741"/>
    </source>
</evidence>
<dbReference type="EC" id="2.7.7.13" evidence="2"/>
<accession>A0A1I3HI70</accession>
<evidence type="ECO:0000256" key="7">
    <source>
        <dbReference type="ARBA" id="ARBA00047343"/>
    </source>
</evidence>
<dbReference type="AlphaFoldDB" id="A0A1I3HI70"/>
<proteinExistence type="inferred from homology"/>
<evidence type="ECO:0000259" key="9">
    <source>
        <dbReference type="Pfam" id="PF22640"/>
    </source>
</evidence>
<dbReference type="GO" id="GO:0004475">
    <property type="term" value="F:mannose-1-phosphate guanylyltransferase (GTP) activity"/>
    <property type="evidence" value="ECO:0007669"/>
    <property type="project" value="UniProtKB-EC"/>
</dbReference>
<comment type="catalytic activity">
    <reaction evidence="7">
        <text>alpha-D-mannose 1-phosphate + GTP + H(+) = GDP-alpha-D-mannose + diphosphate</text>
        <dbReference type="Rhea" id="RHEA:15229"/>
        <dbReference type="ChEBI" id="CHEBI:15378"/>
        <dbReference type="ChEBI" id="CHEBI:33019"/>
        <dbReference type="ChEBI" id="CHEBI:37565"/>
        <dbReference type="ChEBI" id="CHEBI:57527"/>
        <dbReference type="ChEBI" id="CHEBI:58409"/>
        <dbReference type="EC" id="2.7.7.13"/>
    </reaction>
</comment>
<name>A0A1I3HI70_9FLAO</name>
<comment type="similarity">
    <text evidence="1">Belongs to the mannose-6-phosphate isomerase type 2 family.</text>
</comment>
<keyword evidence="3 10" id="KW-0808">Transferase</keyword>
<dbReference type="CDD" id="cd02509">
    <property type="entry name" value="GDP-M1P_Guanylyltransferase"/>
    <property type="match status" value="1"/>
</dbReference>
<dbReference type="GO" id="GO:0005525">
    <property type="term" value="F:GTP binding"/>
    <property type="evidence" value="ECO:0007669"/>
    <property type="project" value="UniProtKB-KW"/>
</dbReference>